<evidence type="ECO:0000313" key="1">
    <source>
        <dbReference type="EMBL" id="KAL2746691.1"/>
    </source>
</evidence>
<reference evidence="1 2" key="1">
    <citation type="journal article" date="2024" name="Ann. Entomol. Soc. Am.">
        <title>Genomic analyses of the southern and eastern yellowjacket wasps (Hymenoptera: Vespidae) reveal evolutionary signatures of social life.</title>
        <authorList>
            <person name="Catto M.A."/>
            <person name="Caine P.B."/>
            <person name="Orr S.E."/>
            <person name="Hunt B.G."/>
            <person name="Goodisman M.A.D."/>
        </authorList>
    </citation>
    <scope>NUCLEOTIDE SEQUENCE [LARGE SCALE GENOMIC DNA]</scope>
    <source>
        <strain evidence="1">232</strain>
        <tissue evidence="1">Head and thorax</tissue>
    </source>
</reference>
<keyword evidence="2" id="KW-1185">Reference proteome</keyword>
<protein>
    <submittedName>
        <fullName evidence="1">Uncharacterized protein</fullName>
    </submittedName>
</protein>
<sequence>MACRCIDEEIHPDVDGSLSAVLCSVLCDIDETIVTRKVKISITLTNLHGAKSFRISIDITKRTLQSRLSKTHKHITKVKIRYYLRAKMAFKISFNWPSGFFVTKPKVATRSRAYRQRQEEFFMGHVYLTSLD</sequence>
<dbReference type="EMBL" id="JAYRBN010000037">
    <property type="protein sequence ID" value="KAL2746691.1"/>
    <property type="molecule type" value="Genomic_DNA"/>
</dbReference>
<proteinExistence type="predicted"/>
<organism evidence="1 2">
    <name type="scientific">Vespula maculifrons</name>
    <name type="common">Eastern yellow jacket</name>
    <name type="synonym">Wasp</name>
    <dbReference type="NCBI Taxonomy" id="7453"/>
    <lineage>
        <taxon>Eukaryota</taxon>
        <taxon>Metazoa</taxon>
        <taxon>Ecdysozoa</taxon>
        <taxon>Arthropoda</taxon>
        <taxon>Hexapoda</taxon>
        <taxon>Insecta</taxon>
        <taxon>Pterygota</taxon>
        <taxon>Neoptera</taxon>
        <taxon>Endopterygota</taxon>
        <taxon>Hymenoptera</taxon>
        <taxon>Apocrita</taxon>
        <taxon>Aculeata</taxon>
        <taxon>Vespoidea</taxon>
        <taxon>Vespidae</taxon>
        <taxon>Vespinae</taxon>
        <taxon>Vespula</taxon>
    </lineage>
</organism>
<gene>
    <name evidence="1" type="ORF">V1477_005061</name>
</gene>
<dbReference type="Proteomes" id="UP001607303">
    <property type="component" value="Unassembled WGS sequence"/>
</dbReference>
<evidence type="ECO:0000313" key="2">
    <source>
        <dbReference type="Proteomes" id="UP001607303"/>
    </source>
</evidence>
<comment type="caution">
    <text evidence="1">The sequence shown here is derived from an EMBL/GenBank/DDBJ whole genome shotgun (WGS) entry which is preliminary data.</text>
</comment>
<name>A0ABD2CNN9_VESMC</name>
<accession>A0ABD2CNN9</accession>
<dbReference type="AlphaFoldDB" id="A0ABD2CNN9"/>